<feature type="transmembrane region" description="Helical" evidence="2">
    <location>
        <begin position="753"/>
        <end position="776"/>
    </location>
</feature>
<evidence type="ECO:0000259" key="3">
    <source>
        <dbReference type="PROSITE" id="PS50948"/>
    </source>
</evidence>
<dbReference type="SMART" id="SM00473">
    <property type="entry name" value="PAN_AP"/>
    <property type="match status" value="3"/>
</dbReference>
<evidence type="ECO:0008006" key="7">
    <source>
        <dbReference type="Google" id="ProtNLM"/>
    </source>
</evidence>
<dbReference type="InterPro" id="IPR056953">
    <property type="entry name" value="CUT_N"/>
</dbReference>
<dbReference type="AlphaFoldDB" id="A0A4Y2CP34"/>
<organism evidence="5 6">
    <name type="scientific">Araneus ventricosus</name>
    <name type="common">Orbweaver spider</name>
    <name type="synonym">Epeira ventricosa</name>
    <dbReference type="NCBI Taxonomy" id="182803"/>
    <lineage>
        <taxon>Eukaryota</taxon>
        <taxon>Metazoa</taxon>
        <taxon>Ecdysozoa</taxon>
        <taxon>Arthropoda</taxon>
        <taxon>Chelicerata</taxon>
        <taxon>Arachnida</taxon>
        <taxon>Araneae</taxon>
        <taxon>Araneomorphae</taxon>
        <taxon>Entelegynae</taxon>
        <taxon>Araneoidea</taxon>
        <taxon>Araneidae</taxon>
        <taxon>Araneus</taxon>
    </lineage>
</organism>
<dbReference type="PANTHER" id="PTHR47327">
    <property type="entry name" value="FI18240P1-RELATED"/>
    <property type="match status" value="1"/>
</dbReference>
<feature type="domain" description="Apple" evidence="3">
    <location>
        <begin position="193"/>
        <end position="276"/>
    </location>
</feature>
<dbReference type="PROSITE" id="PS50948">
    <property type="entry name" value="PAN"/>
    <property type="match status" value="2"/>
</dbReference>
<evidence type="ECO:0000256" key="1">
    <source>
        <dbReference type="SAM" id="MobiDB-lite"/>
    </source>
</evidence>
<dbReference type="Pfam" id="PF14295">
    <property type="entry name" value="PAN_4"/>
    <property type="match status" value="1"/>
</dbReference>
<keyword evidence="2" id="KW-1133">Transmembrane helix</keyword>
<keyword evidence="2" id="KW-0812">Transmembrane</keyword>
<keyword evidence="2" id="KW-0472">Membrane</keyword>
<gene>
    <name evidence="5" type="ORF">AVEN_210796_1</name>
</gene>
<evidence type="ECO:0000313" key="6">
    <source>
        <dbReference type="Proteomes" id="UP000499080"/>
    </source>
</evidence>
<accession>A0A4Y2CP34</accession>
<protein>
    <recommendedName>
        <fullName evidence="7">Cuticlin-1</fullName>
    </recommendedName>
</protein>
<feature type="compositionally biased region" description="Low complexity" evidence="1">
    <location>
        <begin position="412"/>
        <end position="425"/>
    </location>
</feature>
<dbReference type="InterPro" id="IPR052774">
    <property type="entry name" value="Celegans_DevNeuronal_Protein"/>
</dbReference>
<comment type="caution">
    <text evidence="5">The sequence shown here is derived from an EMBL/GenBank/DDBJ whole genome shotgun (WGS) entry which is preliminary data.</text>
</comment>
<dbReference type="Pfam" id="PF25057">
    <property type="entry name" value="CUT_N"/>
    <property type="match status" value="1"/>
</dbReference>
<dbReference type="SMART" id="SM00241">
    <property type="entry name" value="ZP"/>
    <property type="match status" value="1"/>
</dbReference>
<dbReference type="InterPro" id="IPR001507">
    <property type="entry name" value="ZP_dom"/>
</dbReference>
<sequence length="785" mass="88519">MSKISKAPFFQRPRLNTSVADKPAIPTRNQTAPAWSFSSLSSLGVGRRSRCQAKLSRGLAVGRNLSTRHNIASSHCRRMGSLRPLLICLALYLIANLCQGKVTFEKLTNQDYSGSVYYTVWNVSLYECLGWCRDESECAAAAFSFVVNPLTPNQETTCQLQNETQANRPTALSQRSVNTYFMVKLHLRTDSVCNRLWSFERVPNQSLRGLENAIIFTSNKEACLSACLAEVRFVCRSVEFNYVTKECRLSEFDRRSPGVYVHMVESQGVDYFENACLQPDKVCRGPKNYGYAPVNLPQTSLTYYIDLNYYLDKQILVNTRQECLQQCSLEREFVCRSVLFRAEPRTKKAICKLFHLDHIMFPDGAETFATPNPFPLLDTGDSTGVYLEAICANDTSKRNKPSKGNINLSMSQQQQQQQQKQQPPQSLSPTTVPFFPNTQDPSCDVYGVCYDVSIQCTDSKIIVYVKTNRHFHGRIYALGRSETCHANVLNSNQFRLDLSLSGQDCNTQSMGGVYTNTVVLQHHNVVMTRTDKVYNVRCTYEVTSRNISFGMMPIRDPDTMQVTASPEAPLPKIVILGIEGREANTVRIGDKLTFRIEIPEGTPYGIFARSCVAMAKDARSVFEVIDDRGCPVDANIFPRFREIGSSLESSYEAFRFTESYGVIFQCNVKYCIGKCEPVNCGIGMEKTSSWGRKRRSQPIEKEDSEMTLSHEILVLDFGDESVSSMRDVNSVNESTHYKESVLMMDSCASKTSLMALSVTSALLLVFYICTVAYFVAQRRVTKEFR</sequence>
<dbReference type="CDD" id="cd01099">
    <property type="entry name" value="PAN_AP_HGF"/>
    <property type="match status" value="2"/>
</dbReference>
<dbReference type="PANTHER" id="PTHR47327:SF1">
    <property type="entry name" value="RE15579P"/>
    <property type="match status" value="1"/>
</dbReference>
<dbReference type="Gene3D" id="3.50.4.10">
    <property type="entry name" value="Hepatocyte Growth Factor"/>
    <property type="match status" value="2"/>
</dbReference>
<feature type="region of interest" description="Disordered" evidence="1">
    <location>
        <begin position="396"/>
        <end position="433"/>
    </location>
</feature>
<dbReference type="Pfam" id="PF00024">
    <property type="entry name" value="PAN_1"/>
    <property type="match status" value="2"/>
</dbReference>
<keyword evidence="6" id="KW-1185">Reference proteome</keyword>
<proteinExistence type="predicted"/>
<dbReference type="InterPro" id="IPR003609">
    <property type="entry name" value="Pan_app"/>
</dbReference>
<feature type="compositionally biased region" description="Polar residues" evidence="1">
    <location>
        <begin position="402"/>
        <end position="411"/>
    </location>
</feature>
<name>A0A4Y2CP34_ARAVE</name>
<dbReference type="Proteomes" id="UP000499080">
    <property type="component" value="Unassembled WGS sequence"/>
</dbReference>
<dbReference type="EMBL" id="BGPR01000211">
    <property type="protein sequence ID" value="GBM05085.1"/>
    <property type="molecule type" value="Genomic_DNA"/>
</dbReference>
<dbReference type="OrthoDB" id="5775605at2759"/>
<feature type="domain" description="Apple" evidence="3">
    <location>
        <begin position="98"/>
        <end position="185"/>
    </location>
</feature>
<dbReference type="PROSITE" id="PS51034">
    <property type="entry name" value="ZP_2"/>
    <property type="match status" value="1"/>
</dbReference>
<reference evidence="5 6" key="1">
    <citation type="journal article" date="2019" name="Sci. Rep.">
        <title>Orb-weaving spider Araneus ventricosus genome elucidates the spidroin gene catalogue.</title>
        <authorList>
            <person name="Kono N."/>
            <person name="Nakamura H."/>
            <person name="Ohtoshi R."/>
            <person name="Moran D.A.P."/>
            <person name="Shinohara A."/>
            <person name="Yoshida Y."/>
            <person name="Fujiwara M."/>
            <person name="Mori M."/>
            <person name="Tomita M."/>
            <person name="Arakawa K."/>
        </authorList>
    </citation>
    <scope>NUCLEOTIDE SEQUENCE [LARGE SCALE GENOMIC DNA]</scope>
</reference>
<dbReference type="GO" id="GO:0009653">
    <property type="term" value="P:anatomical structure morphogenesis"/>
    <property type="evidence" value="ECO:0007669"/>
    <property type="project" value="TreeGrafter"/>
</dbReference>
<feature type="domain" description="ZP" evidence="4">
    <location>
        <begin position="455"/>
        <end position="687"/>
    </location>
</feature>
<evidence type="ECO:0000313" key="5">
    <source>
        <dbReference type="EMBL" id="GBM05085.1"/>
    </source>
</evidence>
<evidence type="ECO:0000256" key="2">
    <source>
        <dbReference type="SAM" id="Phobius"/>
    </source>
</evidence>
<evidence type="ECO:0000259" key="4">
    <source>
        <dbReference type="PROSITE" id="PS51034"/>
    </source>
</evidence>
<dbReference type="SUPFAM" id="SSF57414">
    <property type="entry name" value="Hairpin loop containing domain-like"/>
    <property type="match status" value="2"/>
</dbReference>